<dbReference type="EMBL" id="AFLV02000049">
    <property type="protein sequence ID" value="EKR64240.1"/>
    <property type="molecule type" value="Genomic_DNA"/>
</dbReference>
<proteinExistence type="predicted"/>
<evidence type="ECO:0000313" key="1">
    <source>
        <dbReference type="EMBL" id="EKR64240.1"/>
    </source>
</evidence>
<comment type="caution">
    <text evidence="1">The sequence shown here is derived from an EMBL/GenBank/DDBJ whole genome shotgun (WGS) entry which is preliminary data.</text>
</comment>
<name>A0A828Z2P1_9LEPT</name>
<gene>
    <name evidence="1" type="ORF">LEP1GSC036_3848</name>
</gene>
<organism evidence="1 2">
    <name type="scientific">Leptospira weilii str. 2006001853</name>
    <dbReference type="NCBI Taxonomy" id="1001589"/>
    <lineage>
        <taxon>Bacteria</taxon>
        <taxon>Pseudomonadati</taxon>
        <taxon>Spirochaetota</taxon>
        <taxon>Spirochaetia</taxon>
        <taxon>Leptospirales</taxon>
        <taxon>Leptospiraceae</taxon>
        <taxon>Leptospira</taxon>
    </lineage>
</organism>
<protein>
    <submittedName>
        <fullName evidence="1">Uncharacterized protein</fullName>
    </submittedName>
</protein>
<evidence type="ECO:0000313" key="2">
    <source>
        <dbReference type="Proteomes" id="UP000001338"/>
    </source>
</evidence>
<accession>A0A828Z2P1</accession>
<dbReference type="AlphaFoldDB" id="A0A828Z2P1"/>
<dbReference type="Proteomes" id="UP000001338">
    <property type="component" value="Unassembled WGS sequence"/>
</dbReference>
<reference evidence="1 2" key="1">
    <citation type="submission" date="2012-10" db="EMBL/GenBank/DDBJ databases">
        <authorList>
            <person name="Harkins D.M."/>
            <person name="Durkin A.S."/>
            <person name="Brinkac L.M."/>
            <person name="Haft D.H."/>
            <person name="Selengut J.D."/>
            <person name="Sanka R."/>
            <person name="DePew J."/>
            <person name="Purushe J."/>
            <person name="Whelen A.C."/>
            <person name="Vinetz J.M."/>
            <person name="Sutton G.G."/>
            <person name="Nierman W.C."/>
            <person name="Fouts D.E."/>
        </authorList>
    </citation>
    <scope>NUCLEOTIDE SEQUENCE [LARGE SCALE GENOMIC DNA]</scope>
    <source>
        <strain evidence="1 2">2006001853</strain>
    </source>
</reference>
<sequence>MFHHISSTGENLEFMFQTLKDISDPIYLSGKPDPFRRK</sequence>